<feature type="domain" description="F-box" evidence="1">
    <location>
        <begin position="1"/>
        <end position="48"/>
    </location>
</feature>
<evidence type="ECO:0000259" key="1">
    <source>
        <dbReference type="PROSITE" id="PS50181"/>
    </source>
</evidence>
<dbReference type="CDD" id="cd09917">
    <property type="entry name" value="F-box_SF"/>
    <property type="match status" value="1"/>
</dbReference>
<organism evidence="2 3">
    <name type="scientific">Trichuris muris</name>
    <name type="common">Mouse whipworm</name>
    <dbReference type="NCBI Taxonomy" id="70415"/>
    <lineage>
        <taxon>Eukaryota</taxon>
        <taxon>Metazoa</taxon>
        <taxon>Ecdysozoa</taxon>
        <taxon>Nematoda</taxon>
        <taxon>Enoplea</taxon>
        <taxon>Dorylaimia</taxon>
        <taxon>Trichinellida</taxon>
        <taxon>Trichuridae</taxon>
        <taxon>Trichuris</taxon>
    </lineage>
</organism>
<dbReference type="InterPro" id="IPR032675">
    <property type="entry name" value="LRR_dom_sf"/>
</dbReference>
<dbReference type="PROSITE" id="PS50181">
    <property type="entry name" value="FBOX"/>
    <property type="match status" value="1"/>
</dbReference>
<dbReference type="WBParaSite" id="TMUE_1000005332.1">
    <property type="protein sequence ID" value="TMUE_1000005332.1"/>
    <property type="gene ID" value="WBGene00299262"/>
</dbReference>
<protein>
    <submittedName>
        <fullName evidence="3">F-box domain-containing protein</fullName>
    </submittedName>
</protein>
<dbReference type="InterPro" id="IPR001810">
    <property type="entry name" value="F-box_dom"/>
</dbReference>
<dbReference type="SUPFAM" id="SSF81383">
    <property type="entry name" value="F-box domain"/>
    <property type="match status" value="1"/>
</dbReference>
<reference evidence="3" key="1">
    <citation type="submission" date="2019-12" db="UniProtKB">
        <authorList>
            <consortium name="WormBaseParasite"/>
        </authorList>
    </citation>
    <scope>IDENTIFICATION</scope>
</reference>
<evidence type="ECO:0000313" key="3">
    <source>
        <dbReference type="WBParaSite" id="TMUE_1000005332.1"/>
    </source>
</evidence>
<accession>A0A5S6QEI6</accession>
<proteinExistence type="predicted"/>
<dbReference type="SUPFAM" id="SSF52047">
    <property type="entry name" value="RNI-like"/>
    <property type="match status" value="1"/>
</dbReference>
<evidence type="ECO:0000313" key="2">
    <source>
        <dbReference type="Proteomes" id="UP000046395"/>
    </source>
</evidence>
<keyword evidence="2" id="KW-1185">Reference proteome</keyword>
<dbReference type="InterPro" id="IPR036047">
    <property type="entry name" value="F-box-like_dom_sf"/>
</dbReference>
<name>A0A5S6QEI6_TRIMR</name>
<dbReference type="Gene3D" id="3.80.10.10">
    <property type="entry name" value="Ribonuclease Inhibitor"/>
    <property type="match status" value="1"/>
</dbReference>
<sequence>MVDLPDLPDCCLLFILAQLPIRTLIQLRLVNKTFYRLCTESLRGIESLCLPELLKTSSASEQATSSTKQHELRNAVAHFICSYGSRLRTLHFGPCWLVFGQQVANAISHTCQSITELNFSSVTFECDISDMLLSLSKQLLVLKLKNASWTTDSNCRAMQFVLPQMSSLQVLDLECFYSLEPPFDVKSLVALSPSLRRLNLSGFVWLCSQQILLILEQLRNLVELRLSRLTPCLDGRIICSIASMKCLNILEMNNICRSDLQLNNLASLGGSLNQLYLNDNNSLDAPTKMQIRQACTNLRVFEAESSNR</sequence>
<dbReference type="AlphaFoldDB" id="A0A5S6QEI6"/>
<dbReference type="Proteomes" id="UP000046395">
    <property type="component" value="Unassembled WGS sequence"/>
</dbReference>
<dbReference type="Pfam" id="PF00646">
    <property type="entry name" value="F-box"/>
    <property type="match status" value="1"/>
</dbReference>